<evidence type="ECO:0000256" key="1">
    <source>
        <dbReference type="ARBA" id="ARBA00004781"/>
    </source>
</evidence>
<dbReference type="Proteomes" id="UP000007029">
    <property type="component" value="Plasmid pTB2"/>
</dbReference>
<dbReference type="Gene3D" id="3.40.50.720">
    <property type="entry name" value="NAD(P)-binding Rossmann-like Domain"/>
    <property type="match status" value="1"/>
</dbReference>
<evidence type="ECO:0000256" key="3">
    <source>
        <dbReference type="ARBA" id="ARBA00012929"/>
    </source>
</evidence>
<dbReference type="UniPathway" id="UPA00124"/>
<keyword evidence="9" id="KW-1185">Reference proteome</keyword>
<dbReference type="eggNOG" id="COG1091">
    <property type="taxonomic scope" value="Bacteria"/>
</dbReference>
<dbReference type="EMBL" id="CP000465">
    <property type="protein sequence ID" value="ABI93427.1"/>
    <property type="molecule type" value="Genomic_DNA"/>
</dbReference>
<comment type="catalytic activity">
    <reaction evidence="5 6">
        <text>dTDP-beta-L-rhamnose + NADP(+) = dTDP-4-dehydro-beta-L-rhamnose + NADPH + H(+)</text>
        <dbReference type="Rhea" id="RHEA:21796"/>
        <dbReference type="ChEBI" id="CHEBI:15378"/>
        <dbReference type="ChEBI" id="CHEBI:57510"/>
        <dbReference type="ChEBI" id="CHEBI:57783"/>
        <dbReference type="ChEBI" id="CHEBI:58349"/>
        <dbReference type="ChEBI" id="CHEBI:62830"/>
        <dbReference type="EC" id="1.1.1.133"/>
    </reaction>
</comment>
<proteinExistence type="inferred from homology"/>
<accession>Q07GH2</accession>
<dbReference type="HOGENOM" id="CLU_045518_1_0_5"/>
<dbReference type="GO" id="GO:0019305">
    <property type="term" value="P:dTDP-rhamnose biosynthetic process"/>
    <property type="evidence" value="ECO:0007669"/>
    <property type="project" value="UniProtKB-UniPathway"/>
</dbReference>
<dbReference type="Gene3D" id="3.90.25.10">
    <property type="entry name" value="UDP-galactose 4-epimerase, domain 1"/>
    <property type="match status" value="1"/>
</dbReference>
<keyword evidence="6 8" id="KW-0560">Oxidoreductase</keyword>
<evidence type="ECO:0000256" key="4">
    <source>
        <dbReference type="ARBA" id="ARBA00017099"/>
    </source>
</evidence>
<dbReference type="InterPro" id="IPR005913">
    <property type="entry name" value="dTDP_dehydrorham_reduct"/>
</dbReference>
<evidence type="ECO:0000256" key="5">
    <source>
        <dbReference type="ARBA" id="ARBA00048200"/>
    </source>
</evidence>
<comment type="similarity">
    <text evidence="2 6">Belongs to the dTDP-4-dehydrorhamnose reductase family.</text>
</comment>
<dbReference type="KEGG" id="rde:RD1_B0018"/>
<evidence type="ECO:0000259" key="7">
    <source>
        <dbReference type="Pfam" id="PF04321"/>
    </source>
</evidence>
<comment type="pathway">
    <text evidence="1 6">Carbohydrate biosynthesis; dTDP-L-rhamnose biosynthesis.</text>
</comment>
<feature type="domain" description="RmlD-like substrate binding" evidence="7">
    <location>
        <begin position="27"/>
        <end position="305"/>
    </location>
</feature>
<reference evidence="8 9" key="1">
    <citation type="journal article" date="2007" name="J. Bacteriol.">
        <title>The complete genome sequence of Roseobacter denitrificans reveals a mixotrophic rather than photosynthetic metabolism.</title>
        <authorList>
            <person name="Swingley W.D."/>
            <person name="Sadekar S."/>
            <person name="Mastrian S.D."/>
            <person name="Matthies H.J."/>
            <person name="Hao J."/>
            <person name="Ramos H."/>
            <person name="Acharya C.R."/>
            <person name="Conrad A.L."/>
            <person name="Taylor H.L."/>
            <person name="Dejesa L.C."/>
            <person name="Shah M.K."/>
            <person name="O'huallachain M.E."/>
            <person name="Lince M.T."/>
            <person name="Blankenship R.E."/>
            <person name="Beatty J.T."/>
            <person name="Touchman J.W."/>
        </authorList>
    </citation>
    <scope>NUCLEOTIDE SEQUENCE [LARGE SCALE GENOMIC DNA]</scope>
    <source>
        <strain evidence="9">ATCC 33942 / OCh 114</strain>
        <plasmid evidence="8 9">pTB2</plasmid>
    </source>
</reference>
<dbReference type="CDD" id="cd05254">
    <property type="entry name" value="dTDP_HR_like_SDR_e"/>
    <property type="match status" value="1"/>
</dbReference>
<organism evidence="8 9">
    <name type="scientific">Roseobacter denitrificans (strain ATCC 33942 / OCh 114)</name>
    <name type="common">Erythrobacter sp. (strain OCh 114)</name>
    <name type="synonym">Roseobacter denitrificans</name>
    <dbReference type="NCBI Taxonomy" id="375451"/>
    <lineage>
        <taxon>Bacteria</taxon>
        <taxon>Pseudomonadati</taxon>
        <taxon>Pseudomonadota</taxon>
        <taxon>Alphaproteobacteria</taxon>
        <taxon>Rhodobacterales</taxon>
        <taxon>Roseobacteraceae</taxon>
        <taxon>Roseobacter</taxon>
    </lineage>
</organism>
<evidence type="ECO:0000313" key="8">
    <source>
        <dbReference type="EMBL" id="ABI93427.1"/>
    </source>
</evidence>
<evidence type="ECO:0000256" key="6">
    <source>
        <dbReference type="RuleBase" id="RU364082"/>
    </source>
</evidence>
<keyword evidence="8" id="KW-0614">Plasmid</keyword>
<dbReference type="Pfam" id="PF04321">
    <property type="entry name" value="RmlD_sub_bind"/>
    <property type="match status" value="1"/>
</dbReference>
<dbReference type="NCBIfam" id="TIGR01214">
    <property type="entry name" value="rmlD"/>
    <property type="match status" value="1"/>
</dbReference>
<dbReference type="SUPFAM" id="SSF51735">
    <property type="entry name" value="NAD(P)-binding Rossmann-fold domains"/>
    <property type="match status" value="1"/>
</dbReference>
<keyword evidence="6" id="KW-0521">NADP</keyword>
<comment type="function">
    <text evidence="6">Catalyzes the reduction of dTDP-6-deoxy-L-lyxo-4-hexulose to yield dTDP-L-rhamnose.</text>
</comment>
<geneLocation type="plasmid" evidence="8 9">
    <name>pTB2</name>
</geneLocation>
<gene>
    <name evidence="8" type="primary">rfbD</name>
    <name evidence="8" type="ordered locus">RD1_B0018</name>
</gene>
<dbReference type="InterPro" id="IPR036291">
    <property type="entry name" value="NAD(P)-bd_dom_sf"/>
</dbReference>
<comment type="cofactor">
    <cofactor evidence="6">
        <name>Mg(2+)</name>
        <dbReference type="ChEBI" id="CHEBI:18420"/>
    </cofactor>
    <text evidence="6">Binds 1 Mg(2+) ion per monomer.</text>
</comment>
<evidence type="ECO:0000256" key="2">
    <source>
        <dbReference type="ARBA" id="ARBA00010944"/>
    </source>
</evidence>
<evidence type="ECO:0000313" key="9">
    <source>
        <dbReference type="Proteomes" id="UP000007029"/>
    </source>
</evidence>
<dbReference type="PANTHER" id="PTHR10491">
    <property type="entry name" value="DTDP-4-DEHYDRORHAMNOSE REDUCTASE"/>
    <property type="match status" value="1"/>
</dbReference>
<protein>
    <recommendedName>
        <fullName evidence="4 6">dTDP-4-dehydrorhamnose reductase</fullName>
        <ecNumber evidence="3 6">1.1.1.133</ecNumber>
    </recommendedName>
</protein>
<dbReference type="GO" id="GO:0008831">
    <property type="term" value="F:dTDP-4-dehydrorhamnose reductase activity"/>
    <property type="evidence" value="ECO:0007669"/>
    <property type="project" value="UniProtKB-EC"/>
</dbReference>
<name>Q07GH2_ROSDO</name>
<dbReference type="InterPro" id="IPR029903">
    <property type="entry name" value="RmlD-like-bd"/>
</dbReference>
<dbReference type="EC" id="1.1.1.133" evidence="3 6"/>
<dbReference type="PANTHER" id="PTHR10491:SF4">
    <property type="entry name" value="METHIONINE ADENOSYLTRANSFERASE 2 SUBUNIT BETA"/>
    <property type="match status" value="1"/>
</dbReference>
<dbReference type="AlphaFoldDB" id="Q07GH2"/>
<sequence>MVSRQRRLVARPANPRWGGRTVGRAPMKILVFGQTGQVATELAQLDGVTCLGREQADLSDPGACEAVIAGCDADAVINAAAYTAVDKAEEDRDTAMIVNAMAPTAMAAAAAARGIPFVHISTDYVFDGSGQRPWQPDAPTGPLGVYGASKLGGEKGVAAAGGAHAILRTSWVFSAHGANFVKTMRRLGAERDALTIVADQIGGPTPARDIAAVCVEIARALTQDPSKSGTYHFSGAPDISWADFAREIFAQSGLSVDVTDIPTSQYPTPAQRPLNSRLDCSTTTATFGIPRPDWRTGLAGVLSDLNT</sequence>